<keyword evidence="1" id="KW-0472">Membrane</keyword>
<keyword evidence="3" id="KW-1185">Reference proteome</keyword>
<dbReference type="EMBL" id="CAMAPF010000008">
    <property type="protein sequence ID" value="CAH9058471.1"/>
    <property type="molecule type" value="Genomic_DNA"/>
</dbReference>
<evidence type="ECO:0000313" key="2">
    <source>
        <dbReference type="EMBL" id="CAH9058471.1"/>
    </source>
</evidence>
<protein>
    <submittedName>
        <fullName evidence="2">Uncharacterized protein</fullName>
    </submittedName>
</protein>
<proteinExistence type="predicted"/>
<reference evidence="2" key="1">
    <citation type="submission" date="2022-07" db="EMBL/GenBank/DDBJ databases">
        <authorList>
            <person name="Macas J."/>
            <person name="Novak P."/>
            <person name="Neumann P."/>
        </authorList>
    </citation>
    <scope>NUCLEOTIDE SEQUENCE</scope>
</reference>
<dbReference type="Proteomes" id="UP001152523">
    <property type="component" value="Unassembled WGS sequence"/>
</dbReference>
<gene>
    <name evidence="2" type="ORF">CEPIT_LOCUS1243</name>
</gene>
<evidence type="ECO:0000313" key="3">
    <source>
        <dbReference type="Proteomes" id="UP001152523"/>
    </source>
</evidence>
<name>A0AAV0C2L9_9ASTE</name>
<keyword evidence="1" id="KW-0812">Transmembrane</keyword>
<accession>A0AAV0C2L9</accession>
<sequence>MCLILIGLYTFSFFAFTSFLFISFLKTAAPSIPPLDLWISSPLPVYPLSSSSSSSSSDLHYSSPPYSFGIHQNTLLHPVVLCRRPSIHPNVAIPRSSKLG</sequence>
<dbReference type="AlphaFoldDB" id="A0AAV0C2L9"/>
<feature type="transmembrane region" description="Helical" evidence="1">
    <location>
        <begin position="6"/>
        <end position="25"/>
    </location>
</feature>
<organism evidence="2 3">
    <name type="scientific">Cuscuta epithymum</name>
    <dbReference type="NCBI Taxonomy" id="186058"/>
    <lineage>
        <taxon>Eukaryota</taxon>
        <taxon>Viridiplantae</taxon>
        <taxon>Streptophyta</taxon>
        <taxon>Embryophyta</taxon>
        <taxon>Tracheophyta</taxon>
        <taxon>Spermatophyta</taxon>
        <taxon>Magnoliopsida</taxon>
        <taxon>eudicotyledons</taxon>
        <taxon>Gunneridae</taxon>
        <taxon>Pentapetalae</taxon>
        <taxon>asterids</taxon>
        <taxon>lamiids</taxon>
        <taxon>Solanales</taxon>
        <taxon>Convolvulaceae</taxon>
        <taxon>Cuscuteae</taxon>
        <taxon>Cuscuta</taxon>
        <taxon>Cuscuta subgen. Cuscuta</taxon>
    </lineage>
</organism>
<evidence type="ECO:0000256" key="1">
    <source>
        <dbReference type="SAM" id="Phobius"/>
    </source>
</evidence>
<keyword evidence="1" id="KW-1133">Transmembrane helix</keyword>
<comment type="caution">
    <text evidence="2">The sequence shown here is derived from an EMBL/GenBank/DDBJ whole genome shotgun (WGS) entry which is preliminary data.</text>
</comment>